<comment type="caution">
    <text evidence="1">The sequence shown here is derived from an EMBL/GenBank/DDBJ whole genome shotgun (WGS) entry which is preliminary data.</text>
</comment>
<accession>C0CYW0</accession>
<proteinExistence type="predicted"/>
<keyword evidence="2" id="KW-1185">Reference proteome</keyword>
<name>C0CYW0_9FIRM</name>
<evidence type="ECO:0000313" key="1">
    <source>
        <dbReference type="EMBL" id="EEG55726.1"/>
    </source>
</evidence>
<dbReference type="AlphaFoldDB" id="C0CYW0"/>
<dbReference type="HOGENOM" id="CLU_3307071_0_0_9"/>
<protein>
    <submittedName>
        <fullName evidence="1">Uncharacterized protein</fullName>
    </submittedName>
</protein>
<reference evidence="1 2" key="1">
    <citation type="submission" date="2009-01" db="EMBL/GenBank/DDBJ databases">
        <authorList>
            <person name="Fulton L."/>
            <person name="Clifton S."/>
            <person name="Fulton B."/>
            <person name="Xu J."/>
            <person name="Minx P."/>
            <person name="Pepin K.H."/>
            <person name="Johnson M."/>
            <person name="Bhonagiri V."/>
            <person name="Nash W.E."/>
            <person name="Mardis E.R."/>
            <person name="Wilson R.K."/>
        </authorList>
    </citation>
    <scope>NUCLEOTIDE SEQUENCE [LARGE SCALE GENOMIC DNA]</scope>
    <source>
        <strain evidence="1 2">DSM 15981</strain>
    </source>
</reference>
<dbReference type="EMBL" id="ACCJ01000128">
    <property type="protein sequence ID" value="EEG55726.1"/>
    <property type="molecule type" value="Genomic_DNA"/>
</dbReference>
<gene>
    <name evidence="1" type="ORF">CLOSTASPAR_02187</name>
</gene>
<sequence>MVPALLFFCVTFMLVVVYPLNKKKVEENSEILQKRRAAR</sequence>
<dbReference type="Proteomes" id="UP000004756">
    <property type="component" value="Unassembled WGS sequence"/>
</dbReference>
<evidence type="ECO:0000313" key="2">
    <source>
        <dbReference type="Proteomes" id="UP000004756"/>
    </source>
</evidence>
<organism evidence="1 2">
    <name type="scientific">[Clostridium] asparagiforme DSM 15981</name>
    <dbReference type="NCBI Taxonomy" id="518636"/>
    <lineage>
        <taxon>Bacteria</taxon>
        <taxon>Bacillati</taxon>
        <taxon>Bacillota</taxon>
        <taxon>Clostridia</taxon>
        <taxon>Lachnospirales</taxon>
        <taxon>Lachnospiraceae</taxon>
        <taxon>Enterocloster</taxon>
    </lineage>
</organism>
<reference evidence="1 2" key="2">
    <citation type="submission" date="2009-02" db="EMBL/GenBank/DDBJ databases">
        <title>Draft genome sequence of Clostridium asparagiforme (DSM 15981).</title>
        <authorList>
            <person name="Sudarsanam P."/>
            <person name="Ley R."/>
            <person name="Guruge J."/>
            <person name="Turnbaugh P.J."/>
            <person name="Mahowald M."/>
            <person name="Liep D."/>
            <person name="Gordon J."/>
        </authorList>
    </citation>
    <scope>NUCLEOTIDE SEQUENCE [LARGE SCALE GENOMIC DNA]</scope>
    <source>
        <strain evidence="1 2">DSM 15981</strain>
    </source>
</reference>